<comment type="caution">
    <text evidence="6">The sequence shown here is derived from an EMBL/GenBank/DDBJ whole genome shotgun (WGS) entry which is preliminary data.</text>
</comment>
<evidence type="ECO:0000313" key="6">
    <source>
        <dbReference type="EMBL" id="PRR80293.1"/>
    </source>
</evidence>
<evidence type="ECO:0000259" key="5">
    <source>
        <dbReference type="PROSITE" id="PS50949"/>
    </source>
</evidence>
<feature type="domain" description="HTH gntR-type" evidence="5">
    <location>
        <begin position="1"/>
        <end position="69"/>
    </location>
</feature>
<dbReference type="InterPro" id="IPR011663">
    <property type="entry name" value="UTRA"/>
</dbReference>
<evidence type="ECO:0000256" key="1">
    <source>
        <dbReference type="ARBA" id="ARBA00022491"/>
    </source>
</evidence>
<keyword evidence="7" id="KW-1185">Reference proteome</keyword>
<dbReference type="PANTHER" id="PTHR44846">
    <property type="entry name" value="MANNOSYL-D-GLYCERATE TRANSPORT/METABOLISM SYSTEM REPRESSOR MNGR-RELATED"/>
    <property type="match status" value="1"/>
</dbReference>
<keyword evidence="1" id="KW-0678">Repressor</keyword>
<dbReference type="CDD" id="cd07377">
    <property type="entry name" value="WHTH_GntR"/>
    <property type="match status" value="1"/>
</dbReference>
<dbReference type="AlphaFoldDB" id="A0A2T0B8Z0"/>
<dbReference type="GO" id="GO:0003700">
    <property type="term" value="F:DNA-binding transcription factor activity"/>
    <property type="evidence" value="ECO:0007669"/>
    <property type="project" value="InterPro"/>
</dbReference>
<dbReference type="GO" id="GO:0045892">
    <property type="term" value="P:negative regulation of DNA-templated transcription"/>
    <property type="evidence" value="ECO:0007669"/>
    <property type="project" value="TreeGrafter"/>
</dbReference>
<dbReference type="InterPro" id="IPR036388">
    <property type="entry name" value="WH-like_DNA-bd_sf"/>
</dbReference>
<protein>
    <submittedName>
        <fullName evidence="6">HTH-type transcriptional regulator GmuR</fullName>
    </submittedName>
</protein>
<dbReference type="Gene3D" id="1.10.10.10">
    <property type="entry name" value="Winged helix-like DNA-binding domain superfamily/Winged helix DNA-binding domain"/>
    <property type="match status" value="1"/>
</dbReference>
<evidence type="ECO:0000256" key="4">
    <source>
        <dbReference type="ARBA" id="ARBA00023163"/>
    </source>
</evidence>
<dbReference type="SUPFAM" id="SSF64288">
    <property type="entry name" value="Chorismate lyase-like"/>
    <property type="match status" value="1"/>
</dbReference>
<dbReference type="Pfam" id="PF00392">
    <property type="entry name" value="GntR"/>
    <property type="match status" value="1"/>
</dbReference>
<keyword evidence="2" id="KW-0805">Transcription regulation</keyword>
<dbReference type="InterPro" id="IPR036390">
    <property type="entry name" value="WH_DNA-bd_sf"/>
</dbReference>
<name>A0A2T0B8Z0_9CLOT</name>
<dbReference type="Pfam" id="PF07702">
    <property type="entry name" value="UTRA"/>
    <property type="match status" value="1"/>
</dbReference>
<accession>A0A2T0B8Z0</accession>
<evidence type="ECO:0000313" key="7">
    <source>
        <dbReference type="Proteomes" id="UP000239471"/>
    </source>
</evidence>
<dbReference type="SUPFAM" id="SSF46785">
    <property type="entry name" value="Winged helix' DNA-binding domain"/>
    <property type="match status" value="1"/>
</dbReference>
<organism evidence="6 7">
    <name type="scientific">Clostridium vincentii</name>
    <dbReference type="NCBI Taxonomy" id="52704"/>
    <lineage>
        <taxon>Bacteria</taxon>
        <taxon>Bacillati</taxon>
        <taxon>Bacillota</taxon>
        <taxon>Clostridia</taxon>
        <taxon>Eubacteriales</taxon>
        <taxon>Clostridiaceae</taxon>
        <taxon>Clostridium</taxon>
    </lineage>
</organism>
<keyword evidence="3" id="KW-0238">DNA-binding</keyword>
<dbReference type="Proteomes" id="UP000239471">
    <property type="component" value="Unassembled WGS sequence"/>
</dbReference>
<reference evidence="6 7" key="1">
    <citation type="submission" date="2018-03" db="EMBL/GenBank/DDBJ databases">
        <title>Genome sequence of Clostridium vincentii DSM 10228.</title>
        <authorList>
            <person name="Poehlein A."/>
            <person name="Daniel R."/>
        </authorList>
    </citation>
    <scope>NUCLEOTIDE SEQUENCE [LARGE SCALE GENOMIC DNA]</scope>
    <source>
        <strain evidence="6 7">DSM 10228</strain>
    </source>
</reference>
<keyword evidence="4" id="KW-0804">Transcription</keyword>
<dbReference type="PROSITE" id="PS50949">
    <property type="entry name" value="HTH_GNTR"/>
    <property type="match status" value="1"/>
</dbReference>
<gene>
    <name evidence="6" type="primary">gmuR_3</name>
    <name evidence="6" type="ORF">CLVI_30830</name>
</gene>
<dbReference type="RefSeq" id="WP_106060969.1">
    <property type="nucleotide sequence ID" value="NZ_PVXQ01000047.1"/>
</dbReference>
<evidence type="ECO:0000256" key="2">
    <source>
        <dbReference type="ARBA" id="ARBA00023015"/>
    </source>
</evidence>
<dbReference type="InterPro" id="IPR000524">
    <property type="entry name" value="Tscrpt_reg_HTH_GntR"/>
</dbReference>
<dbReference type="Gene3D" id="3.40.1410.10">
    <property type="entry name" value="Chorismate lyase-like"/>
    <property type="match status" value="1"/>
</dbReference>
<dbReference type="SMART" id="SM00345">
    <property type="entry name" value="HTH_GNTR"/>
    <property type="match status" value="1"/>
</dbReference>
<sequence>MLKYIMITNSIQDKIENNEYVYGERLPYENELCTLYNCNKQTMKKALAILVKEGFIVRRRGSGTFVKDLKTVSPIHYSSVVSTRPFSNLYNNMTSKVIQFSVIQADNFIASKLQIQKEAFVYHIIRCRYIHGKPFSLEITYMPINVIPNLKIEHLENSIYAYIENDLNLKIQSAHKNITSAISAPLEQKYLLLKKSEPYIQVEQVAYLSSGVIFEFSYSRHHFKDFEFHTIVLLG</sequence>
<evidence type="ECO:0000256" key="3">
    <source>
        <dbReference type="ARBA" id="ARBA00023125"/>
    </source>
</evidence>
<dbReference type="EMBL" id="PVXQ01000047">
    <property type="protein sequence ID" value="PRR80293.1"/>
    <property type="molecule type" value="Genomic_DNA"/>
</dbReference>
<dbReference type="SMART" id="SM00866">
    <property type="entry name" value="UTRA"/>
    <property type="match status" value="1"/>
</dbReference>
<dbReference type="FunFam" id="3.40.1410.10:FF:000008">
    <property type="entry name" value="Transcriptional regulator, GntR family"/>
    <property type="match status" value="1"/>
</dbReference>
<dbReference type="InterPro" id="IPR028978">
    <property type="entry name" value="Chorismate_lyase_/UTRA_dom_sf"/>
</dbReference>
<dbReference type="OrthoDB" id="1648691at2"/>
<dbReference type="GO" id="GO:0003677">
    <property type="term" value="F:DNA binding"/>
    <property type="evidence" value="ECO:0007669"/>
    <property type="project" value="UniProtKB-KW"/>
</dbReference>
<dbReference type="InterPro" id="IPR050679">
    <property type="entry name" value="Bact_HTH_transcr_reg"/>
</dbReference>
<proteinExistence type="predicted"/>
<dbReference type="PANTHER" id="PTHR44846:SF5">
    <property type="entry name" value="HTH-TYPE TRANSCRIPTIONAL REGULATOR GMUR"/>
    <property type="match status" value="1"/>
</dbReference>